<evidence type="ECO:0000256" key="7">
    <source>
        <dbReference type="PROSITE-ProRule" id="PRU00221"/>
    </source>
</evidence>
<dbReference type="CDD" id="cd00200">
    <property type="entry name" value="WD40"/>
    <property type="match status" value="1"/>
</dbReference>
<evidence type="ECO:0000313" key="9">
    <source>
        <dbReference type="Ensembl" id="ENSMLEP00000027454.1"/>
    </source>
</evidence>
<proteinExistence type="inferred from homology"/>
<dbReference type="Proteomes" id="UP000233140">
    <property type="component" value="Unassembled WGS sequence"/>
</dbReference>
<dbReference type="PANTHER" id="PTHR19923:SF0">
    <property type="entry name" value="PLEIOTROPIC REGULATOR 1"/>
    <property type="match status" value="1"/>
</dbReference>
<dbReference type="InterPro" id="IPR019775">
    <property type="entry name" value="WD40_repeat_CS"/>
</dbReference>
<dbReference type="GeneTree" id="ENSGT00940000155316"/>
<dbReference type="PROSITE" id="PS00678">
    <property type="entry name" value="WD_REPEATS_1"/>
    <property type="match status" value="2"/>
</dbReference>
<reference evidence="9" key="1">
    <citation type="submission" date="2025-08" db="UniProtKB">
        <authorList>
            <consortium name="Ensembl"/>
        </authorList>
    </citation>
    <scope>IDENTIFICATION</scope>
</reference>
<keyword evidence="1 7" id="KW-0853">WD repeat</keyword>
<comment type="subunit">
    <text evidence="5">Identified in the spliceosome C complex. Component of the PRP19-CDC5L splicing complex composed of a core complex comprising a homotetramer of PRPF19, CDC5L, PLRG1 and BCAS2, and at least three less stably associated proteins CTNNBL1, CWC15 and HSPA8. Interacts (via its WD40 repeat domain) directly with CDC5L (via its C-terminal); the interaction is required for mRNA splicing but not for spliceosome assembly. Component of the minor spliceosome, which splices U12-type introns. Within this complex, interacts with CRIPT. Also interacts directly in the complex with BCAS2 and PRPF19. Interacts with USB1.</text>
</comment>
<dbReference type="InterPro" id="IPR015943">
    <property type="entry name" value="WD40/YVTN_repeat-like_dom_sf"/>
</dbReference>
<keyword evidence="2" id="KW-0677">Repeat</keyword>
<evidence type="ECO:0000256" key="6">
    <source>
        <dbReference type="ARBA" id="ARBA00073631"/>
    </source>
</evidence>
<dbReference type="PROSITE" id="PS50082">
    <property type="entry name" value="WD_REPEATS_2"/>
    <property type="match status" value="4"/>
</dbReference>
<evidence type="ECO:0000313" key="10">
    <source>
        <dbReference type="Proteomes" id="UP000233140"/>
    </source>
</evidence>
<dbReference type="SMART" id="SM00320">
    <property type="entry name" value="WD40"/>
    <property type="match status" value="6"/>
</dbReference>
<dbReference type="InterPro" id="IPR036322">
    <property type="entry name" value="WD40_repeat_dom_sf"/>
</dbReference>
<dbReference type="PANTHER" id="PTHR19923">
    <property type="entry name" value="WD40 REPEAT PROTEINPRL1/PRL2-RELATED"/>
    <property type="match status" value="1"/>
</dbReference>
<evidence type="ECO:0000256" key="1">
    <source>
        <dbReference type="ARBA" id="ARBA00022574"/>
    </source>
</evidence>
<reference evidence="9" key="2">
    <citation type="submission" date="2025-09" db="UniProtKB">
        <authorList>
            <consortium name="Ensembl"/>
        </authorList>
    </citation>
    <scope>IDENTIFICATION</scope>
</reference>
<feature type="repeat" description="WD" evidence="7">
    <location>
        <begin position="214"/>
        <end position="255"/>
    </location>
</feature>
<organism evidence="9 10">
    <name type="scientific">Mandrillus leucophaeus</name>
    <name type="common">Drill</name>
    <name type="synonym">Papio leucophaeus</name>
    <dbReference type="NCBI Taxonomy" id="9568"/>
    <lineage>
        <taxon>Eukaryota</taxon>
        <taxon>Metazoa</taxon>
        <taxon>Chordata</taxon>
        <taxon>Craniata</taxon>
        <taxon>Vertebrata</taxon>
        <taxon>Euteleostomi</taxon>
        <taxon>Mammalia</taxon>
        <taxon>Eutheria</taxon>
        <taxon>Euarchontoglires</taxon>
        <taxon>Primates</taxon>
        <taxon>Haplorrhini</taxon>
        <taxon>Catarrhini</taxon>
        <taxon>Cercopithecidae</taxon>
        <taxon>Cercopithecinae</taxon>
        <taxon>Mandrillus</taxon>
    </lineage>
</organism>
<dbReference type="Pfam" id="PF00400">
    <property type="entry name" value="WD40"/>
    <property type="match status" value="6"/>
</dbReference>
<dbReference type="InterPro" id="IPR001680">
    <property type="entry name" value="WD40_rpt"/>
</dbReference>
<dbReference type="FunFam" id="2.130.10.10:FF:000012">
    <property type="entry name" value="Putative pleiotropic regulator 1"/>
    <property type="match status" value="1"/>
</dbReference>
<dbReference type="InterPro" id="IPR045241">
    <property type="entry name" value="Prp46/PLRG1-like"/>
</dbReference>
<evidence type="ECO:0000256" key="4">
    <source>
        <dbReference type="ARBA" id="ARBA00046238"/>
    </source>
</evidence>
<sequence length="484" mass="53865">MKRASRCSQSLAELKLYLASTSTPIFSRYHKRKMAIKLRNEYGPVLHMPTSKENLKEKGPQNATDSYVHKQYPANQGQEVEYFVAGTHPYPPGPGVALTADTKIQRMPSESAAQSLAVALPSQTKTDVNRTAPSGSEYRHPGASDRPQPTAMNSIVMETGNTKNSALMAKKAPTMPKPQWHPPWKLYRVSDSLAVSRDRATIWDLASGKLKLSLTGHISTVRGVIVSTRSPYLFSCGEDKQVKCWDLEYNKVIRHYHGHLSAVYGLDLHPTIDVLVTCSRDSTARIWDVRTKASVHTLSGHTNAVATVRCQAAEPQIITGSHDTTIRLWDLVAGKTRVTLTNHKKSVRAVVLHPRHPYLFSCGEDKQWKFPDGSFIQNLSGHNAIINTLTVNSDGVLVSGADNGTMHLWDWRTGYNFQRVHAAVQPGSLDSESGIFACAFDQSESRLLTAEADKTIKVYREDDTATEETHPVSWKPEIIKRKRF</sequence>
<comment type="function">
    <text evidence="4">Involved in pre-mRNA splicing as component of the spliceosome. Component of the PRP19-CDC5L complex that forms an integral part of the spliceosome and is required for activating pre-mRNA splicing. As a component of the minor spliceosome, involved in the splicing of U12-type introns in pre-mRNAs.</text>
</comment>
<dbReference type="PROSITE" id="PS50294">
    <property type="entry name" value="WD_REPEATS_REGION"/>
    <property type="match status" value="4"/>
</dbReference>
<dbReference type="SUPFAM" id="SSF50978">
    <property type="entry name" value="WD40 repeat-like"/>
    <property type="match status" value="1"/>
</dbReference>
<keyword evidence="10" id="KW-1185">Reference proteome</keyword>
<feature type="region of interest" description="Disordered" evidence="8">
    <location>
        <begin position="122"/>
        <end position="150"/>
    </location>
</feature>
<dbReference type="GO" id="GO:0000398">
    <property type="term" value="P:mRNA splicing, via spliceosome"/>
    <property type="evidence" value="ECO:0007669"/>
    <property type="project" value="InterPro"/>
</dbReference>
<dbReference type="GO" id="GO:0000974">
    <property type="term" value="C:Prp19 complex"/>
    <property type="evidence" value="ECO:0007669"/>
    <property type="project" value="TreeGrafter"/>
</dbReference>
<feature type="repeat" description="WD" evidence="7">
    <location>
        <begin position="379"/>
        <end position="419"/>
    </location>
</feature>
<dbReference type="Ensembl" id="ENSMLET00000051000.1">
    <property type="protein sequence ID" value="ENSMLEP00000027454.1"/>
    <property type="gene ID" value="ENSMLEG00000037863.1"/>
</dbReference>
<gene>
    <name evidence="9" type="primary">PLRG1</name>
</gene>
<dbReference type="AlphaFoldDB" id="A0A2K5ZI00"/>
<comment type="similarity">
    <text evidence="3">Belongs to the WD repeat PRL1/PRL2 family.</text>
</comment>
<evidence type="ECO:0000256" key="2">
    <source>
        <dbReference type="ARBA" id="ARBA00022737"/>
    </source>
</evidence>
<feature type="compositionally biased region" description="Polar residues" evidence="8">
    <location>
        <begin position="122"/>
        <end position="134"/>
    </location>
</feature>
<name>A0A2K5ZI00_MANLE</name>
<dbReference type="InterPro" id="IPR020472">
    <property type="entry name" value="WD40_PAC1"/>
</dbReference>
<dbReference type="OMA" id="FAMCFDQ"/>
<accession>A0A2K5ZI00</accession>
<evidence type="ECO:0000256" key="3">
    <source>
        <dbReference type="ARBA" id="ARBA00025726"/>
    </source>
</evidence>
<dbReference type="Gene3D" id="2.130.10.10">
    <property type="entry name" value="YVTN repeat-like/Quinoprotein amine dehydrogenase"/>
    <property type="match status" value="1"/>
</dbReference>
<dbReference type="PRINTS" id="PR00320">
    <property type="entry name" value="GPROTEINBRPT"/>
</dbReference>
<dbReference type="GO" id="GO:0071011">
    <property type="term" value="C:precatalytic spliceosome"/>
    <property type="evidence" value="ECO:0007669"/>
    <property type="project" value="TreeGrafter"/>
</dbReference>
<protein>
    <recommendedName>
        <fullName evidence="6">Pleiotropic regulator 1</fullName>
    </recommendedName>
</protein>
<feature type="repeat" description="WD" evidence="7">
    <location>
        <begin position="298"/>
        <end position="339"/>
    </location>
</feature>
<feature type="repeat" description="WD" evidence="7">
    <location>
        <begin position="256"/>
        <end position="297"/>
    </location>
</feature>
<evidence type="ECO:0000256" key="8">
    <source>
        <dbReference type="SAM" id="MobiDB-lite"/>
    </source>
</evidence>
<dbReference type="GO" id="GO:0071013">
    <property type="term" value="C:catalytic step 2 spliceosome"/>
    <property type="evidence" value="ECO:0007669"/>
    <property type="project" value="TreeGrafter"/>
</dbReference>
<evidence type="ECO:0000256" key="5">
    <source>
        <dbReference type="ARBA" id="ARBA00062641"/>
    </source>
</evidence>